<comment type="similarity">
    <text evidence="1">Belongs to the UPF0065 (bug) family.</text>
</comment>
<evidence type="ECO:0000313" key="3">
    <source>
        <dbReference type="Proteomes" id="UP000214603"/>
    </source>
</evidence>
<dbReference type="InterPro" id="IPR005064">
    <property type="entry name" value="BUG"/>
</dbReference>
<protein>
    <recommendedName>
        <fullName evidence="4">ABC transporter substrate-binding protein</fullName>
    </recommendedName>
</protein>
<proteinExistence type="inferred from homology"/>
<dbReference type="Gene3D" id="3.40.190.10">
    <property type="entry name" value="Periplasmic binding protein-like II"/>
    <property type="match status" value="1"/>
</dbReference>
<sequence length="341" mass="36208">MDINIELQSNARKKFVALGIALIGALSLQPACVRAAGSEGEQWPVRPLKVIVGYPAGTSPDFVARLLAEPLSRDLGQPVIVENKSGAAGNIAVANVARSTDGYTIGVTAQGPLTTSKLLYRSLPYDVSKDLQPLSVAAVSPQLLIVDPKLPVKSLGEFLRYVKAQKPDALAYGSVGVGSGSHLTTELFDRDVGIHMTHVPYQGFHQVTMAVMSGQIQAAFMAPSGALEQARAGKVKVLGVTSAQPSPVAPGIPSIAQAAKLPDFSAELWIGVYAPQSMPQAVAERLSRDIQSILHSAQAKKKLAEQDWVAVGSSRQEMVQRIKADTDRWGKVIELAGVRPH</sequence>
<dbReference type="EMBL" id="NJIH01000006">
    <property type="protein sequence ID" value="OWT60177.1"/>
    <property type="molecule type" value="Genomic_DNA"/>
</dbReference>
<gene>
    <name evidence="2" type="ORF">CEY11_10940</name>
</gene>
<keyword evidence="3" id="KW-1185">Reference proteome</keyword>
<organism evidence="2 3">
    <name type="scientific">Candidimonas nitroreducens</name>
    <dbReference type="NCBI Taxonomy" id="683354"/>
    <lineage>
        <taxon>Bacteria</taxon>
        <taxon>Pseudomonadati</taxon>
        <taxon>Pseudomonadota</taxon>
        <taxon>Betaproteobacteria</taxon>
        <taxon>Burkholderiales</taxon>
        <taxon>Alcaligenaceae</taxon>
        <taxon>Candidimonas</taxon>
    </lineage>
</organism>
<reference evidence="3" key="1">
    <citation type="submission" date="2017-06" db="EMBL/GenBank/DDBJ databases">
        <title>Herbaspirillum phytohormonus sp. nov., isolated from the root nodule of Robinia pseudoacacia in lead-zinc mine.</title>
        <authorList>
            <person name="Fan M."/>
            <person name="Lin Y."/>
        </authorList>
    </citation>
    <scope>NUCLEOTIDE SEQUENCE [LARGE SCALE GENOMIC DNA]</scope>
    <source>
        <strain evidence="3">SC-089</strain>
    </source>
</reference>
<accession>A0A225MFT6</accession>
<dbReference type="AlphaFoldDB" id="A0A225MFT6"/>
<dbReference type="OrthoDB" id="8678477at2"/>
<dbReference type="PIRSF" id="PIRSF017082">
    <property type="entry name" value="YflP"/>
    <property type="match status" value="1"/>
</dbReference>
<dbReference type="Gene3D" id="3.40.190.150">
    <property type="entry name" value="Bordetella uptake gene, domain 1"/>
    <property type="match status" value="1"/>
</dbReference>
<dbReference type="RefSeq" id="WP_088603434.1">
    <property type="nucleotide sequence ID" value="NZ_NJIH01000006.1"/>
</dbReference>
<evidence type="ECO:0008006" key="4">
    <source>
        <dbReference type="Google" id="ProtNLM"/>
    </source>
</evidence>
<dbReference type="Proteomes" id="UP000214603">
    <property type="component" value="Unassembled WGS sequence"/>
</dbReference>
<name>A0A225MFT6_9BURK</name>
<comment type="caution">
    <text evidence="2">The sequence shown here is derived from an EMBL/GenBank/DDBJ whole genome shotgun (WGS) entry which is preliminary data.</text>
</comment>
<evidence type="ECO:0000313" key="2">
    <source>
        <dbReference type="EMBL" id="OWT60177.1"/>
    </source>
</evidence>
<dbReference type="CDD" id="cd07012">
    <property type="entry name" value="PBP2_Bug_TTT"/>
    <property type="match status" value="1"/>
</dbReference>
<dbReference type="PANTHER" id="PTHR42928:SF5">
    <property type="entry name" value="BLR1237 PROTEIN"/>
    <property type="match status" value="1"/>
</dbReference>
<dbReference type="Pfam" id="PF03401">
    <property type="entry name" value="TctC"/>
    <property type="match status" value="1"/>
</dbReference>
<dbReference type="PANTHER" id="PTHR42928">
    <property type="entry name" value="TRICARBOXYLATE-BINDING PROTEIN"/>
    <property type="match status" value="1"/>
</dbReference>
<dbReference type="InterPro" id="IPR042100">
    <property type="entry name" value="Bug_dom1"/>
</dbReference>
<dbReference type="SUPFAM" id="SSF53850">
    <property type="entry name" value="Periplasmic binding protein-like II"/>
    <property type="match status" value="1"/>
</dbReference>
<evidence type="ECO:0000256" key="1">
    <source>
        <dbReference type="ARBA" id="ARBA00006987"/>
    </source>
</evidence>